<dbReference type="RefSeq" id="WP_168869829.1">
    <property type="nucleotide sequence ID" value="NZ_JABAIA010000001.1"/>
</dbReference>
<organism evidence="2 3">
    <name type="scientific">Chitinophaga varians</name>
    <dbReference type="NCBI Taxonomy" id="2202339"/>
    <lineage>
        <taxon>Bacteria</taxon>
        <taxon>Pseudomonadati</taxon>
        <taxon>Bacteroidota</taxon>
        <taxon>Chitinophagia</taxon>
        <taxon>Chitinophagales</taxon>
        <taxon>Chitinophagaceae</taxon>
        <taxon>Chitinophaga</taxon>
    </lineage>
</organism>
<dbReference type="AlphaFoldDB" id="A0A847RL32"/>
<evidence type="ECO:0000313" key="2">
    <source>
        <dbReference type="EMBL" id="NLR63846.1"/>
    </source>
</evidence>
<accession>A0A847RL32</accession>
<name>A0A847RL32_9BACT</name>
<comment type="caution">
    <text evidence="2">The sequence shown here is derived from an EMBL/GenBank/DDBJ whole genome shotgun (WGS) entry which is preliminary data.</text>
</comment>
<reference evidence="2 3" key="1">
    <citation type="submission" date="2020-04" db="EMBL/GenBank/DDBJ databases">
        <authorList>
            <person name="Yin C."/>
        </authorList>
    </citation>
    <scope>NUCLEOTIDE SEQUENCE [LARGE SCALE GENOMIC DNA]</scope>
    <source>
        <strain evidence="2 3">Ae27</strain>
    </source>
</reference>
<dbReference type="Pfam" id="PF14344">
    <property type="entry name" value="DUF4397"/>
    <property type="match status" value="1"/>
</dbReference>
<proteinExistence type="predicted"/>
<gene>
    <name evidence="2" type="ORF">HGH92_05985</name>
</gene>
<sequence length="245" mass="26851">MTNWKTLLPAVLTTFVFVSCEEDKSRPATQQALLMAVNAAPQAGPVSVVYNDRRRVNKLAYGSYSNRYGSAYRSVTTQDTDDLMVETADGKVVIADSLRIEHGKKYSLFIYDTLRGSPSRLNYTLVPDNIPAPAAGSAQVRFLHLSADAAPVVVDLFTEKDSIRLTGAAVPYLASQRNLAAAAAFRAVKGGVYQVKVKQWRNESLETLLDIPRVKLSERGAFTLYLQGLTKGQPPYALALGQVRH</sequence>
<feature type="domain" description="DUF4397" evidence="1">
    <location>
        <begin position="34"/>
        <end position="154"/>
    </location>
</feature>
<dbReference type="PROSITE" id="PS51257">
    <property type="entry name" value="PROKAR_LIPOPROTEIN"/>
    <property type="match status" value="1"/>
</dbReference>
<keyword evidence="3" id="KW-1185">Reference proteome</keyword>
<evidence type="ECO:0000313" key="3">
    <source>
        <dbReference type="Proteomes" id="UP000570474"/>
    </source>
</evidence>
<dbReference type="EMBL" id="JABAIA010000001">
    <property type="protein sequence ID" value="NLR63846.1"/>
    <property type="molecule type" value="Genomic_DNA"/>
</dbReference>
<evidence type="ECO:0000259" key="1">
    <source>
        <dbReference type="Pfam" id="PF14344"/>
    </source>
</evidence>
<dbReference type="Proteomes" id="UP000570474">
    <property type="component" value="Unassembled WGS sequence"/>
</dbReference>
<protein>
    <submittedName>
        <fullName evidence="2">DUF4397 domain-containing protein</fullName>
    </submittedName>
</protein>
<dbReference type="InterPro" id="IPR025510">
    <property type="entry name" value="DUF4397"/>
</dbReference>